<dbReference type="InterPro" id="IPR001304">
    <property type="entry name" value="C-type_lectin-like"/>
</dbReference>
<sequence>MPLGLLALLLALSRSARPVQGSRGLFSQQEGSVPFLEHRLESAHSVPACAARCLAHTEFCGAIRYRHDTNACSLMTLDESCWPLLPAVGPADPTQDVHGPQLLRRGTHTCSGSSTDRCACPAGFSRCAGRCLRVLPDLAVYADAEQACAALSAHLAVPRSEQENQCAQQMIGGGPVWLGVSDRSVSMHWEAADGCGTLPVPQHWWDPGQPVDNDEHCVAMTTRKTWNDASCTREFEAKKPLCQLKACYQPDCDGV</sequence>
<dbReference type="Pfam" id="PF00024">
    <property type="entry name" value="PAN_1"/>
    <property type="match status" value="1"/>
</dbReference>
<feature type="signal peptide" evidence="1">
    <location>
        <begin position="1"/>
        <end position="21"/>
    </location>
</feature>
<dbReference type="PROSITE" id="PS50041">
    <property type="entry name" value="C_TYPE_LECTIN_2"/>
    <property type="match status" value="1"/>
</dbReference>
<dbReference type="InterPro" id="IPR016187">
    <property type="entry name" value="CTDL_fold"/>
</dbReference>
<name>A0A6A4VEZ0_AMPAM</name>
<evidence type="ECO:0000259" key="2">
    <source>
        <dbReference type="PROSITE" id="PS50041"/>
    </source>
</evidence>
<keyword evidence="4" id="KW-1185">Reference proteome</keyword>
<dbReference type="InterPro" id="IPR016186">
    <property type="entry name" value="C-type_lectin-like/link_sf"/>
</dbReference>
<keyword evidence="3" id="KW-0430">Lectin</keyword>
<dbReference type="Gene3D" id="3.10.100.10">
    <property type="entry name" value="Mannose-Binding Protein A, subunit A"/>
    <property type="match status" value="1"/>
</dbReference>
<evidence type="ECO:0000313" key="4">
    <source>
        <dbReference type="Proteomes" id="UP000440578"/>
    </source>
</evidence>
<dbReference type="PANTHER" id="PTHR22803">
    <property type="entry name" value="MANNOSE, PHOSPHOLIPASE, LECTIN RECEPTOR RELATED"/>
    <property type="match status" value="1"/>
</dbReference>
<dbReference type="CDD" id="cd00037">
    <property type="entry name" value="CLECT"/>
    <property type="match status" value="1"/>
</dbReference>
<dbReference type="Pfam" id="PF00059">
    <property type="entry name" value="Lectin_C"/>
    <property type="match status" value="1"/>
</dbReference>
<dbReference type="OrthoDB" id="538816at2759"/>
<keyword evidence="1" id="KW-0732">Signal</keyword>
<feature type="chain" id="PRO_5025498159" evidence="1">
    <location>
        <begin position="22"/>
        <end position="255"/>
    </location>
</feature>
<organism evidence="3 4">
    <name type="scientific">Amphibalanus amphitrite</name>
    <name type="common">Striped barnacle</name>
    <name type="synonym">Balanus amphitrite</name>
    <dbReference type="NCBI Taxonomy" id="1232801"/>
    <lineage>
        <taxon>Eukaryota</taxon>
        <taxon>Metazoa</taxon>
        <taxon>Ecdysozoa</taxon>
        <taxon>Arthropoda</taxon>
        <taxon>Crustacea</taxon>
        <taxon>Multicrustacea</taxon>
        <taxon>Cirripedia</taxon>
        <taxon>Thoracica</taxon>
        <taxon>Thoracicalcarea</taxon>
        <taxon>Balanomorpha</taxon>
        <taxon>Balanoidea</taxon>
        <taxon>Balanidae</taxon>
        <taxon>Amphibalaninae</taxon>
        <taxon>Amphibalanus</taxon>
    </lineage>
</organism>
<comment type="caution">
    <text evidence="3">The sequence shown here is derived from an EMBL/GenBank/DDBJ whole genome shotgun (WGS) entry which is preliminary data.</text>
</comment>
<evidence type="ECO:0000256" key="1">
    <source>
        <dbReference type="SAM" id="SignalP"/>
    </source>
</evidence>
<dbReference type="SMART" id="SM00034">
    <property type="entry name" value="CLECT"/>
    <property type="match status" value="1"/>
</dbReference>
<feature type="domain" description="C-type lectin" evidence="2">
    <location>
        <begin position="127"/>
        <end position="234"/>
    </location>
</feature>
<dbReference type="InterPro" id="IPR050111">
    <property type="entry name" value="C-type_lectin/snaclec_domain"/>
</dbReference>
<dbReference type="AlphaFoldDB" id="A0A6A4VEZ0"/>
<accession>A0A6A4VEZ0</accession>
<dbReference type="InterPro" id="IPR003609">
    <property type="entry name" value="Pan_app"/>
</dbReference>
<evidence type="ECO:0000313" key="3">
    <source>
        <dbReference type="EMBL" id="KAF0292133.1"/>
    </source>
</evidence>
<protein>
    <submittedName>
        <fullName evidence="3">C-type lectin domain family 17, member A</fullName>
    </submittedName>
</protein>
<reference evidence="3 4" key="1">
    <citation type="submission" date="2019-07" db="EMBL/GenBank/DDBJ databases">
        <title>Draft genome assembly of a fouling barnacle, Amphibalanus amphitrite (Darwin, 1854): The first reference genome for Thecostraca.</title>
        <authorList>
            <person name="Kim W."/>
        </authorList>
    </citation>
    <scope>NUCLEOTIDE SEQUENCE [LARGE SCALE GENOMIC DNA]</scope>
    <source>
        <strain evidence="3">SNU_AA5</strain>
        <tissue evidence="3">Soma without cirri and trophi</tissue>
    </source>
</reference>
<dbReference type="EMBL" id="VIIS01001835">
    <property type="protein sequence ID" value="KAF0292133.1"/>
    <property type="molecule type" value="Genomic_DNA"/>
</dbReference>
<dbReference type="GO" id="GO:0030246">
    <property type="term" value="F:carbohydrate binding"/>
    <property type="evidence" value="ECO:0007669"/>
    <property type="project" value="UniProtKB-KW"/>
</dbReference>
<proteinExistence type="predicted"/>
<dbReference type="Proteomes" id="UP000440578">
    <property type="component" value="Unassembled WGS sequence"/>
</dbReference>
<gene>
    <name evidence="3" type="primary">CLEC17A_0</name>
    <name evidence="3" type="ORF">FJT64_009833</name>
</gene>
<dbReference type="SUPFAM" id="SSF56436">
    <property type="entry name" value="C-type lectin-like"/>
    <property type="match status" value="1"/>
</dbReference>